<dbReference type="PANTHER" id="PTHR32251">
    <property type="entry name" value="3-OXO-5-ALPHA-STEROID 4-DEHYDROGENASE"/>
    <property type="match status" value="1"/>
</dbReference>
<feature type="transmembrane region" description="Helical" evidence="1">
    <location>
        <begin position="131"/>
        <end position="149"/>
    </location>
</feature>
<proteinExistence type="predicted"/>
<accession>A0A917BQM7</accession>
<keyword evidence="2" id="KW-0732">Signal</keyword>
<evidence type="ECO:0000313" key="3">
    <source>
        <dbReference type="EMBL" id="GGF53958.1"/>
    </source>
</evidence>
<name>A0A917BQM7_9ACTN</name>
<dbReference type="Pfam" id="PF06966">
    <property type="entry name" value="DUF1295"/>
    <property type="match status" value="1"/>
</dbReference>
<dbReference type="InterPro" id="IPR010721">
    <property type="entry name" value="UstE-like"/>
</dbReference>
<reference evidence="3" key="1">
    <citation type="journal article" date="2014" name="Int. J. Syst. Evol. Microbiol.">
        <title>Complete genome sequence of Corynebacterium casei LMG S-19264T (=DSM 44701T), isolated from a smear-ripened cheese.</title>
        <authorList>
            <consortium name="US DOE Joint Genome Institute (JGI-PGF)"/>
            <person name="Walter F."/>
            <person name="Albersmeier A."/>
            <person name="Kalinowski J."/>
            <person name="Ruckert C."/>
        </authorList>
    </citation>
    <scope>NUCLEOTIDE SEQUENCE</scope>
    <source>
        <strain evidence="3">CGMCC 1.16067</strain>
    </source>
</reference>
<dbReference type="EMBL" id="BMKQ01000001">
    <property type="protein sequence ID" value="GGF53958.1"/>
    <property type="molecule type" value="Genomic_DNA"/>
</dbReference>
<dbReference type="Gene3D" id="1.20.120.1630">
    <property type="match status" value="1"/>
</dbReference>
<protein>
    <recommendedName>
        <fullName evidence="5">DUF1295 domain-containing protein</fullName>
    </recommendedName>
</protein>
<evidence type="ECO:0000313" key="4">
    <source>
        <dbReference type="Proteomes" id="UP000649179"/>
    </source>
</evidence>
<dbReference type="RefSeq" id="WP_188780482.1">
    <property type="nucleotide sequence ID" value="NZ_BMKQ01000001.1"/>
</dbReference>
<keyword evidence="1" id="KW-0472">Membrane</keyword>
<gene>
    <name evidence="3" type="ORF">GCM10011519_29820</name>
</gene>
<sequence>MTWVVVLVSALAVVVMMAATAAWARSSDRWAVVDTTWGLGFGVIAVLAALVGDGDVLRRVLLLALPAIWAGRLASHIIGRAKGQGEDPRYQKLRDEGNGLVRRVLLPQGVAMFVVSLPIQIGVGSDRDVTWLAWAGVVVWAVGLAFETVGDRQLAAFKADPDNKGKVMDKGLWGWTRHPNYFGDATMWWGVWIVAADSGWAGVATIVGPLAMTYFIRNVTGAKLLEQTMSRREGWDDYARRTNLFFPMPPRRG</sequence>
<feature type="transmembrane region" description="Helical" evidence="1">
    <location>
        <begin position="100"/>
        <end position="119"/>
    </location>
</feature>
<dbReference type="PROSITE" id="PS50244">
    <property type="entry name" value="S5A_REDUCTASE"/>
    <property type="match status" value="1"/>
</dbReference>
<comment type="caution">
    <text evidence="3">The sequence shown here is derived from an EMBL/GenBank/DDBJ whole genome shotgun (WGS) entry which is preliminary data.</text>
</comment>
<dbReference type="GO" id="GO:0016020">
    <property type="term" value="C:membrane"/>
    <property type="evidence" value="ECO:0007669"/>
    <property type="project" value="TreeGrafter"/>
</dbReference>
<evidence type="ECO:0000256" key="1">
    <source>
        <dbReference type="SAM" id="Phobius"/>
    </source>
</evidence>
<evidence type="ECO:0008006" key="5">
    <source>
        <dbReference type="Google" id="ProtNLM"/>
    </source>
</evidence>
<organism evidence="3 4">
    <name type="scientific">Marmoricola endophyticus</name>
    <dbReference type="NCBI Taxonomy" id="2040280"/>
    <lineage>
        <taxon>Bacteria</taxon>
        <taxon>Bacillati</taxon>
        <taxon>Actinomycetota</taxon>
        <taxon>Actinomycetes</taxon>
        <taxon>Propionibacteriales</taxon>
        <taxon>Nocardioidaceae</taxon>
        <taxon>Marmoricola</taxon>
    </lineage>
</organism>
<feature type="signal peptide" evidence="2">
    <location>
        <begin position="1"/>
        <end position="24"/>
    </location>
</feature>
<evidence type="ECO:0000256" key="2">
    <source>
        <dbReference type="SAM" id="SignalP"/>
    </source>
</evidence>
<feature type="chain" id="PRO_5039277031" description="DUF1295 domain-containing protein" evidence="2">
    <location>
        <begin position="25"/>
        <end position="253"/>
    </location>
</feature>
<dbReference type="PANTHER" id="PTHR32251:SF17">
    <property type="entry name" value="STEROID 5-ALPHA REDUCTASE C-TERMINAL DOMAIN-CONTAINING PROTEIN"/>
    <property type="match status" value="1"/>
</dbReference>
<reference evidence="3" key="2">
    <citation type="submission" date="2020-09" db="EMBL/GenBank/DDBJ databases">
        <authorList>
            <person name="Sun Q."/>
            <person name="Zhou Y."/>
        </authorList>
    </citation>
    <scope>NUCLEOTIDE SEQUENCE</scope>
    <source>
        <strain evidence="3">CGMCC 1.16067</strain>
    </source>
</reference>
<dbReference type="Proteomes" id="UP000649179">
    <property type="component" value="Unassembled WGS sequence"/>
</dbReference>
<keyword evidence="1" id="KW-1133">Transmembrane helix</keyword>
<keyword evidence="1" id="KW-0812">Transmembrane</keyword>
<dbReference type="AlphaFoldDB" id="A0A917BQM7"/>
<keyword evidence="4" id="KW-1185">Reference proteome</keyword>